<proteinExistence type="predicted"/>
<sequence length="426" mass="48095">MRGGARRTWELHRSYGVSLTMRVFSVGFLLLFASAWGLQVELEKIPQCPVDNNGELTEEMRVAITRPLCEAECMPVKMAVDEILSSINKAKVCYKSKLEDNFDCFQQYGLECDASGFIPSSEKQLKEQVEVFVDGLLDSALYEGACHANFSGEKRLCVFSRVAILLVNKVLSLCSDMDAEQAMPEDDGSVLSCSPQYTLPISRSDLFEMPLDAASAEAPFSDPDWIAANGTDDEKTALRAFYVEHLDELKGLFEEMTAEANEFGNEAIGLQGWAKNGSKYRSKLSAKFNELSRQRGLIANIINELSQKKYDTETKLAFLDEQNGYLNQNSREMKLAIRAEKRRRFKLSQAVMRATQATCRSNDECVDHIWHANVWLFPNCRSICTSFICQDRLTLKYCLEQTLAWGNTKPACHANAWSRSYCFEGY</sequence>
<protein>
    <submittedName>
        <fullName evidence="1">Uncharacterized protein</fullName>
    </submittedName>
</protein>
<organism evidence="1">
    <name type="scientific">Rhodosorus marinus</name>
    <dbReference type="NCBI Taxonomy" id="101924"/>
    <lineage>
        <taxon>Eukaryota</taxon>
        <taxon>Rhodophyta</taxon>
        <taxon>Stylonematophyceae</taxon>
        <taxon>Stylonematales</taxon>
        <taxon>Stylonemataceae</taxon>
        <taxon>Rhodosorus</taxon>
    </lineage>
</organism>
<reference evidence="1" key="1">
    <citation type="submission" date="2021-01" db="EMBL/GenBank/DDBJ databases">
        <authorList>
            <person name="Corre E."/>
            <person name="Pelletier E."/>
            <person name="Niang G."/>
            <person name="Scheremetjew M."/>
            <person name="Finn R."/>
            <person name="Kale V."/>
            <person name="Holt S."/>
            <person name="Cochrane G."/>
            <person name="Meng A."/>
            <person name="Brown T."/>
            <person name="Cohen L."/>
        </authorList>
    </citation>
    <scope>NUCLEOTIDE SEQUENCE</scope>
    <source>
        <strain evidence="1">UTEX LB 2760</strain>
    </source>
</reference>
<accession>A0A7S0BMA0</accession>
<dbReference type="EMBL" id="HBEK01014081">
    <property type="protein sequence ID" value="CAD8397678.1"/>
    <property type="molecule type" value="Transcribed_RNA"/>
</dbReference>
<dbReference type="AlphaFoldDB" id="A0A7S0BMA0"/>
<evidence type="ECO:0000313" key="1">
    <source>
        <dbReference type="EMBL" id="CAD8397678.1"/>
    </source>
</evidence>
<name>A0A7S0BMA0_9RHOD</name>
<gene>
    <name evidence="1" type="ORF">RMAR0315_LOCUS7668</name>
</gene>